<dbReference type="NCBIfam" id="NF003814">
    <property type="entry name" value="PRK05406.1-3"/>
    <property type="match status" value="1"/>
</dbReference>
<dbReference type="AlphaFoldDB" id="A0A923N539"/>
<keyword evidence="1" id="KW-0067">ATP-binding</keyword>
<dbReference type="InterPro" id="IPR011330">
    <property type="entry name" value="Glyco_hydro/deAcase_b/a-brl"/>
</dbReference>
<dbReference type="NCBIfam" id="NF003813">
    <property type="entry name" value="PRK05406.1-2"/>
    <property type="match status" value="1"/>
</dbReference>
<comment type="subunit">
    <text evidence="1">Forms a complex composed of PxpA, PxpB and PxpC.</text>
</comment>
<sequence>MKPLSVEPLAVDLNCDMGESFGAYKIGNDEAILPFITSANIACGYHAGDPMVMQRTVQLALQHKVAVGAHPGLPDLVGFGRREMAVSAAEVYAMVVYQIGALQAIAKAEGAALHHVKPHGALYNMAAVNPQLAQAIAEAVYKVCPEAVLYGLAGSTLIDAGKAVGIRTANEVFADRTYQQDGTLTSRRQPDALITDPNKAVQQVVRMVKENKVKSQQQKDVSIQADTVCIHGDGSHALEFAKFINETLTKENIQLKAV</sequence>
<evidence type="ECO:0000256" key="1">
    <source>
        <dbReference type="HAMAP-Rule" id="MF_00691"/>
    </source>
</evidence>
<comment type="caution">
    <text evidence="2">The sequence shown here is derived from an EMBL/GenBank/DDBJ whole genome shotgun (WGS) entry which is preliminary data.</text>
</comment>
<proteinExistence type="inferred from homology"/>
<dbReference type="Proteomes" id="UP000603640">
    <property type="component" value="Unassembled WGS sequence"/>
</dbReference>
<dbReference type="SUPFAM" id="SSF88713">
    <property type="entry name" value="Glycoside hydrolase/deacetylase"/>
    <property type="match status" value="1"/>
</dbReference>
<reference evidence="2" key="1">
    <citation type="submission" date="2020-08" db="EMBL/GenBank/DDBJ databases">
        <title>Pontibacter sp. SD6 16S ribosomal RNA gene Genome sequencing and assembly.</title>
        <authorList>
            <person name="Kang M."/>
        </authorList>
    </citation>
    <scope>NUCLEOTIDE SEQUENCE</scope>
    <source>
        <strain evidence="2">SD6</strain>
    </source>
</reference>
<dbReference type="PANTHER" id="PTHR30292">
    <property type="entry name" value="UNCHARACTERIZED PROTEIN YBGL-RELATED"/>
    <property type="match status" value="1"/>
</dbReference>
<dbReference type="GO" id="GO:0005524">
    <property type="term" value="F:ATP binding"/>
    <property type="evidence" value="ECO:0007669"/>
    <property type="project" value="UniProtKB-UniRule"/>
</dbReference>
<keyword evidence="1 2" id="KW-0378">Hydrolase</keyword>
<dbReference type="PANTHER" id="PTHR30292:SF0">
    <property type="entry name" value="5-OXOPROLINASE SUBUNIT A"/>
    <property type="match status" value="1"/>
</dbReference>
<name>A0A923N539_9BACT</name>
<dbReference type="NCBIfam" id="NF003816">
    <property type="entry name" value="PRK05406.1-5"/>
    <property type="match status" value="1"/>
</dbReference>
<dbReference type="RefSeq" id="WP_187065989.1">
    <property type="nucleotide sequence ID" value="NZ_JACRVF010000001.1"/>
</dbReference>
<dbReference type="InterPro" id="IPR005501">
    <property type="entry name" value="LamB/YcsF/PxpA-like"/>
</dbReference>
<gene>
    <name evidence="1 2" type="primary">pxpA</name>
    <name evidence="2" type="ORF">H8S84_04150</name>
</gene>
<comment type="similarity">
    <text evidence="1">Belongs to the LamB/PxpA family.</text>
</comment>
<dbReference type="EC" id="3.5.2.9" evidence="1"/>
<dbReference type="Pfam" id="PF03746">
    <property type="entry name" value="LamB_YcsF"/>
    <property type="match status" value="1"/>
</dbReference>
<protein>
    <recommendedName>
        <fullName evidence="1">5-oxoprolinase subunit A</fullName>
        <shortName evidence="1">5-OPase subunit A</shortName>
        <ecNumber evidence="1">3.5.2.9</ecNumber>
    </recommendedName>
    <alternativeName>
        <fullName evidence="1">5-oxoprolinase (ATP-hydrolyzing) subunit A</fullName>
    </alternativeName>
</protein>
<dbReference type="CDD" id="cd10787">
    <property type="entry name" value="LamB_YcsF_like"/>
    <property type="match status" value="1"/>
</dbReference>
<dbReference type="HAMAP" id="MF_00691">
    <property type="entry name" value="PxpA"/>
    <property type="match status" value="1"/>
</dbReference>
<evidence type="ECO:0000313" key="3">
    <source>
        <dbReference type="Proteomes" id="UP000603640"/>
    </source>
</evidence>
<keyword evidence="1" id="KW-0547">Nucleotide-binding</keyword>
<evidence type="ECO:0000313" key="2">
    <source>
        <dbReference type="EMBL" id="MBC5992024.1"/>
    </source>
</evidence>
<keyword evidence="3" id="KW-1185">Reference proteome</keyword>
<dbReference type="Gene3D" id="3.20.20.370">
    <property type="entry name" value="Glycoside hydrolase/deacetylase"/>
    <property type="match status" value="1"/>
</dbReference>
<organism evidence="2 3">
    <name type="scientific">Pontibacter cellulosilyticus</name>
    <dbReference type="NCBI Taxonomy" id="1720253"/>
    <lineage>
        <taxon>Bacteria</taxon>
        <taxon>Pseudomonadati</taxon>
        <taxon>Bacteroidota</taxon>
        <taxon>Cytophagia</taxon>
        <taxon>Cytophagales</taxon>
        <taxon>Hymenobacteraceae</taxon>
        <taxon>Pontibacter</taxon>
    </lineage>
</organism>
<comment type="function">
    <text evidence="1">Catalyzes the cleavage of 5-oxoproline to form L-glutamate coupled to the hydrolysis of ATP to ADP and inorganic phosphate.</text>
</comment>
<dbReference type="GO" id="GO:0005975">
    <property type="term" value="P:carbohydrate metabolic process"/>
    <property type="evidence" value="ECO:0007669"/>
    <property type="project" value="InterPro"/>
</dbReference>
<dbReference type="GO" id="GO:0017168">
    <property type="term" value="F:5-oxoprolinase (ATP-hydrolyzing) activity"/>
    <property type="evidence" value="ECO:0007669"/>
    <property type="project" value="UniProtKB-UniRule"/>
</dbReference>
<dbReference type="EMBL" id="JACRVF010000001">
    <property type="protein sequence ID" value="MBC5992024.1"/>
    <property type="molecule type" value="Genomic_DNA"/>
</dbReference>
<comment type="catalytic activity">
    <reaction evidence="1">
        <text>5-oxo-L-proline + ATP + 2 H2O = L-glutamate + ADP + phosphate + H(+)</text>
        <dbReference type="Rhea" id="RHEA:10348"/>
        <dbReference type="ChEBI" id="CHEBI:15377"/>
        <dbReference type="ChEBI" id="CHEBI:15378"/>
        <dbReference type="ChEBI" id="CHEBI:29985"/>
        <dbReference type="ChEBI" id="CHEBI:30616"/>
        <dbReference type="ChEBI" id="CHEBI:43474"/>
        <dbReference type="ChEBI" id="CHEBI:58402"/>
        <dbReference type="ChEBI" id="CHEBI:456216"/>
        <dbReference type="EC" id="3.5.2.9"/>
    </reaction>
</comment>
<accession>A0A923N539</accession>